<reference evidence="2 3" key="1">
    <citation type="submission" date="2021-01" db="EMBL/GenBank/DDBJ databases">
        <title>Whole genome shotgun sequence of Planotetraspora mira NBRC 15435.</title>
        <authorList>
            <person name="Komaki H."/>
            <person name="Tamura T."/>
        </authorList>
    </citation>
    <scope>NUCLEOTIDE SEQUENCE [LARGE SCALE GENOMIC DNA]</scope>
    <source>
        <strain evidence="2 3">NBRC 15435</strain>
    </source>
</reference>
<name>A0A8J3TNF6_9ACTN</name>
<accession>A0A8J3TNF6</accession>
<keyword evidence="3" id="KW-1185">Reference proteome</keyword>
<protein>
    <recommendedName>
        <fullName evidence="1">THIF-type NAD/FAD binding fold domain-containing protein</fullName>
    </recommendedName>
</protein>
<evidence type="ECO:0000259" key="1">
    <source>
        <dbReference type="Pfam" id="PF00899"/>
    </source>
</evidence>
<gene>
    <name evidence="2" type="ORF">Pmi06nite_30650</name>
</gene>
<organism evidence="2 3">
    <name type="scientific">Planotetraspora mira</name>
    <dbReference type="NCBI Taxonomy" id="58121"/>
    <lineage>
        <taxon>Bacteria</taxon>
        <taxon>Bacillati</taxon>
        <taxon>Actinomycetota</taxon>
        <taxon>Actinomycetes</taxon>
        <taxon>Streptosporangiales</taxon>
        <taxon>Streptosporangiaceae</taxon>
        <taxon>Planotetraspora</taxon>
    </lineage>
</organism>
<feature type="domain" description="THIF-type NAD/FAD binding fold" evidence="1">
    <location>
        <begin position="116"/>
        <end position="319"/>
    </location>
</feature>
<dbReference type="EMBL" id="BOOO01000016">
    <property type="protein sequence ID" value="GII29623.1"/>
    <property type="molecule type" value="Genomic_DNA"/>
</dbReference>
<dbReference type="InterPro" id="IPR035985">
    <property type="entry name" value="Ubiquitin-activating_enz"/>
</dbReference>
<dbReference type="GO" id="GO:0008641">
    <property type="term" value="F:ubiquitin-like modifier activating enzyme activity"/>
    <property type="evidence" value="ECO:0007669"/>
    <property type="project" value="InterPro"/>
</dbReference>
<dbReference type="Gene3D" id="3.40.50.720">
    <property type="entry name" value="NAD(P)-binding Rossmann-like Domain"/>
    <property type="match status" value="1"/>
</dbReference>
<dbReference type="Pfam" id="PF00899">
    <property type="entry name" value="ThiF"/>
    <property type="match status" value="1"/>
</dbReference>
<dbReference type="Proteomes" id="UP000650628">
    <property type="component" value="Unassembled WGS sequence"/>
</dbReference>
<evidence type="ECO:0000313" key="2">
    <source>
        <dbReference type="EMBL" id="GII29623.1"/>
    </source>
</evidence>
<dbReference type="AlphaFoldDB" id="A0A8J3TNF6"/>
<dbReference type="RefSeq" id="WP_203953623.1">
    <property type="nucleotide sequence ID" value="NZ_BOOO01000016.1"/>
</dbReference>
<sequence>MRPRLKPVLRRVDRDEHTLQLGVHPHRAVVLTGVEPAVRRLIDSLDGTRTLTQAVAESDLDDSSAREVIALLTARGVIDDAAVRPEPLADLTRAERDRLRPDIDVLSLTSPDGGMGAVERRRSARIRVHGAGRVGAQIAVLLAASGIGHLCVVDPGTARREDVVPGGLGWSQVGTAREEGAVALAREIAPGVNAWSGRSASQLSDHGSRPDLVILAPVGPLDPVLVRELGAEEIPHLLATAFEGCGLVGPLVIPGVTPCLDCLDLTRRDRDPSWPAVRARLGGYPAGESACDTTLSSLVAAQAAGHAIAFVDGADTPAGSLDILPDRRWRHRSWERHSQCQCGRNDPNSLTMVA</sequence>
<dbReference type="SUPFAM" id="SSF69572">
    <property type="entry name" value="Activating enzymes of the ubiquitin-like proteins"/>
    <property type="match status" value="1"/>
</dbReference>
<proteinExistence type="predicted"/>
<comment type="caution">
    <text evidence="2">The sequence shown here is derived from an EMBL/GenBank/DDBJ whole genome shotgun (WGS) entry which is preliminary data.</text>
</comment>
<evidence type="ECO:0000313" key="3">
    <source>
        <dbReference type="Proteomes" id="UP000650628"/>
    </source>
</evidence>
<dbReference type="InterPro" id="IPR000594">
    <property type="entry name" value="ThiF_NAD_FAD-bd"/>
</dbReference>